<dbReference type="GO" id="GO:0005524">
    <property type="term" value="F:ATP binding"/>
    <property type="evidence" value="ECO:0007669"/>
    <property type="project" value="UniProtKB-KW"/>
</dbReference>
<dbReference type="OrthoDB" id="9806704at2"/>
<feature type="transmembrane region" description="Helical" evidence="20">
    <location>
        <begin position="12"/>
        <end position="34"/>
    </location>
</feature>
<evidence type="ECO:0000259" key="21">
    <source>
        <dbReference type="PROSITE" id="PS50125"/>
    </source>
</evidence>
<dbReference type="Pfam" id="PF00211">
    <property type="entry name" value="Guanylate_cyc"/>
    <property type="match status" value="1"/>
</dbReference>
<dbReference type="CDD" id="cd07302">
    <property type="entry name" value="CHD"/>
    <property type="match status" value="1"/>
</dbReference>
<evidence type="ECO:0000256" key="14">
    <source>
        <dbReference type="ARBA" id="ARBA00023239"/>
    </source>
</evidence>
<dbReference type="Pfam" id="PF02743">
    <property type="entry name" value="dCache_1"/>
    <property type="match status" value="1"/>
</dbReference>
<dbReference type="GO" id="GO:0006171">
    <property type="term" value="P:cAMP biosynthetic process"/>
    <property type="evidence" value="ECO:0007669"/>
    <property type="project" value="UniProtKB-KW"/>
</dbReference>
<evidence type="ECO:0000256" key="3">
    <source>
        <dbReference type="ARBA" id="ARBA00012201"/>
    </source>
</evidence>
<comment type="subcellular location">
    <subcellularLocation>
        <location evidence="2">Cell membrane</location>
        <topology evidence="2">Multi-pass membrane protein</topology>
    </subcellularLocation>
</comment>
<keyword evidence="12" id="KW-0115">cAMP biosynthesis</keyword>
<feature type="transmembrane region" description="Helical" evidence="20">
    <location>
        <begin position="299"/>
        <end position="321"/>
    </location>
</feature>
<evidence type="ECO:0000256" key="12">
    <source>
        <dbReference type="ARBA" id="ARBA00022998"/>
    </source>
</evidence>
<comment type="similarity">
    <text evidence="18">Belongs to the adenylyl cyclase class-4/guanylyl cyclase family.</text>
</comment>
<keyword evidence="24" id="KW-1185">Reference proteome</keyword>
<dbReference type="Gene3D" id="6.10.340.10">
    <property type="match status" value="1"/>
</dbReference>
<dbReference type="GO" id="GO:0001653">
    <property type="term" value="F:peptide receptor activity"/>
    <property type="evidence" value="ECO:0007669"/>
    <property type="project" value="TreeGrafter"/>
</dbReference>
<evidence type="ECO:0000256" key="11">
    <source>
        <dbReference type="ARBA" id="ARBA00022989"/>
    </source>
</evidence>
<dbReference type="AlphaFoldDB" id="A0A3P1SRA2"/>
<keyword evidence="19" id="KW-0175">Coiled coil</keyword>
<evidence type="ECO:0000313" key="23">
    <source>
        <dbReference type="EMBL" id="RRC99589.1"/>
    </source>
</evidence>
<dbReference type="CDD" id="cd06225">
    <property type="entry name" value="HAMP"/>
    <property type="match status" value="1"/>
</dbReference>
<comment type="subunit">
    <text evidence="17">Homodimer. Can also exist as monomer.</text>
</comment>
<keyword evidence="11 20" id="KW-1133">Transmembrane helix</keyword>
<evidence type="ECO:0000259" key="22">
    <source>
        <dbReference type="PROSITE" id="PS50885"/>
    </source>
</evidence>
<keyword evidence="6 20" id="KW-0812">Transmembrane</keyword>
<evidence type="ECO:0000256" key="16">
    <source>
        <dbReference type="ARBA" id="ARBA00032637"/>
    </source>
</evidence>
<accession>A0A3P1SRA2</accession>
<dbReference type="SMART" id="SM00044">
    <property type="entry name" value="CYCc"/>
    <property type="match status" value="1"/>
</dbReference>
<dbReference type="Proteomes" id="UP000267535">
    <property type="component" value="Unassembled WGS sequence"/>
</dbReference>
<dbReference type="SUPFAM" id="SSF158472">
    <property type="entry name" value="HAMP domain-like"/>
    <property type="match status" value="1"/>
</dbReference>
<dbReference type="InterPro" id="IPR029787">
    <property type="entry name" value="Nucleotide_cyclase"/>
</dbReference>
<dbReference type="RefSeq" id="WP_124925779.1">
    <property type="nucleotide sequence ID" value="NZ_BMOH01000006.1"/>
</dbReference>
<dbReference type="GO" id="GO:0004383">
    <property type="term" value="F:guanylate cyclase activity"/>
    <property type="evidence" value="ECO:0007669"/>
    <property type="project" value="TreeGrafter"/>
</dbReference>
<dbReference type="SUPFAM" id="SSF55073">
    <property type="entry name" value="Nucleotide cyclase"/>
    <property type="match status" value="1"/>
</dbReference>
<feature type="coiled-coil region" evidence="19">
    <location>
        <begin position="360"/>
        <end position="387"/>
    </location>
</feature>
<evidence type="ECO:0000256" key="5">
    <source>
        <dbReference type="ARBA" id="ARBA00022475"/>
    </source>
</evidence>
<dbReference type="GO" id="GO:0007168">
    <property type="term" value="P:receptor guanylyl cyclase signaling pathway"/>
    <property type="evidence" value="ECO:0007669"/>
    <property type="project" value="TreeGrafter"/>
</dbReference>
<comment type="catalytic activity">
    <reaction evidence="1">
        <text>ATP = 3',5'-cyclic AMP + diphosphate</text>
        <dbReference type="Rhea" id="RHEA:15389"/>
        <dbReference type="ChEBI" id="CHEBI:30616"/>
        <dbReference type="ChEBI" id="CHEBI:33019"/>
        <dbReference type="ChEBI" id="CHEBI:58165"/>
        <dbReference type="EC" id="4.6.1.1"/>
    </reaction>
</comment>
<keyword evidence="13 20" id="KW-0472">Membrane</keyword>
<dbReference type="InterPro" id="IPR033479">
    <property type="entry name" value="dCache_1"/>
</dbReference>
<evidence type="ECO:0000256" key="15">
    <source>
        <dbReference type="ARBA" id="ARBA00032597"/>
    </source>
</evidence>
<dbReference type="PANTHER" id="PTHR11920">
    <property type="entry name" value="GUANYLYL CYCLASE"/>
    <property type="match status" value="1"/>
</dbReference>
<evidence type="ECO:0000256" key="17">
    <source>
        <dbReference type="ARBA" id="ARBA00064436"/>
    </source>
</evidence>
<dbReference type="InterPro" id="IPR001054">
    <property type="entry name" value="A/G_cyclase"/>
</dbReference>
<evidence type="ECO:0000256" key="2">
    <source>
        <dbReference type="ARBA" id="ARBA00004651"/>
    </source>
</evidence>
<dbReference type="PROSITE" id="PS50125">
    <property type="entry name" value="GUANYLATE_CYCLASE_2"/>
    <property type="match status" value="1"/>
</dbReference>
<dbReference type="InterPro" id="IPR018297">
    <property type="entry name" value="A/G_cyclase_CS"/>
</dbReference>
<evidence type="ECO:0000313" key="24">
    <source>
        <dbReference type="Proteomes" id="UP000267535"/>
    </source>
</evidence>
<keyword evidence="5" id="KW-1003">Cell membrane</keyword>
<dbReference type="GO" id="GO:0046872">
    <property type="term" value="F:metal ion binding"/>
    <property type="evidence" value="ECO:0007669"/>
    <property type="project" value="UniProtKB-KW"/>
</dbReference>
<dbReference type="PANTHER" id="PTHR11920:SF335">
    <property type="entry name" value="GUANYLATE CYCLASE"/>
    <property type="match status" value="1"/>
</dbReference>
<comment type="caution">
    <text evidence="23">The sequence shown here is derived from an EMBL/GenBank/DDBJ whole genome shotgun (WGS) entry which is preliminary data.</text>
</comment>
<feature type="domain" description="Guanylate cyclase" evidence="21">
    <location>
        <begin position="415"/>
        <end position="542"/>
    </location>
</feature>
<feature type="domain" description="HAMP" evidence="22">
    <location>
        <begin position="323"/>
        <end position="375"/>
    </location>
</feature>
<keyword evidence="7" id="KW-0479">Metal-binding</keyword>
<evidence type="ECO:0000256" key="9">
    <source>
        <dbReference type="ARBA" id="ARBA00022840"/>
    </source>
</evidence>
<dbReference type="PROSITE" id="PS00452">
    <property type="entry name" value="GUANYLATE_CYCLASE_1"/>
    <property type="match status" value="1"/>
</dbReference>
<evidence type="ECO:0000256" key="10">
    <source>
        <dbReference type="ARBA" id="ARBA00022842"/>
    </source>
</evidence>
<dbReference type="GO" id="GO:0004016">
    <property type="term" value="F:adenylate cyclase activity"/>
    <property type="evidence" value="ECO:0007669"/>
    <property type="project" value="UniProtKB-EC"/>
</dbReference>
<dbReference type="InterPro" id="IPR003660">
    <property type="entry name" value="HAMP_dom"/>
</dbReference>
<evidence type="ECO:0000256" key="7">
    <source>
        <dbReference type="ARBA" id="ARBA00022723"/>
    </source>
</evidence>
<dbReference type="Gene3D" id="3.30.70.1230">
    <property type="entry name" value="Nucleotide cyclase"/>
    <property type="match status" value="1"/>
</dbReference>
<gene>
    <name evidence="23" type="ORF">EHS89_08780</name>
</gene>
<keyword evidence="8" id="KW-0547">Nucleotide-binding</keyword>
<evidence type="ECO:0000256" key="18">
    <source>
        <dbReference type="RuleBase" id="RU000405"/>
    </source>
</evidence>
<dbReference type="GO" id="GO:0005886">
    <property type="term" value="C:plasma membrane"/>
    <property type="evidence" value="ECO:0007669"/>
    <property type="project" value="UniProtKB-SubCell"/>
</dbReference>
<organism evidence="23 24">
    <name type="scientific">Amphritea balenae</name>
    <dbReference type="NCBI Taxonomy" id="452629"/>
    <lineage>
        <taxon>Bacteria</taxon>
        <taxon>Pseudomonadati</taxon>
        <taxon>Pseudomonadota</taxon>
        <taxon>Gammaproteobacteria</taxon>
        <taxon>Oceanospirillales</taxon>
        <taxon>Oceanospirillaceae</taxon>
        <taxon>Amphritea</taxon>
    </lineage>
</organism>
<evidence type="ECO:0000256" key="6">
    <source>
        <dbReference type="ARBA" id="ARBA00022692"/>
    </source>
</evidence>
<sequence>MGLLKKHLKARMTAYFLFVSIPVVMFLAAASFLLSADTLKGLVVARFDLIADQKEQQINRFMADQIEIVQGISALEELQKNVLRLLQQSPGTMAYRAAYMRMADSLFRSTFLHYGAAAGSDLTEILLLSKTGGEVFFSTDPSHEGEYHLSYEYFIQGRRKPYIQPIYPSSDFGAATLTVATPLLGPNEVPVGVLAAHVRIPVLVDIVSQRSGLGERGESYLVDAHSRLLATAYFRDEAQSRGVHSEGIDAAVKGKTGSGIYRNYAGELVVGSYRWLPALELALLTEIPVSEALQPATRLARMMLGLGLLAVAMLAVGIYLITRQIARPILAVSETTHKIAAGDLSQRAPVLTEDETGALADNFNHMIDRLNNTLEALSVEQQKSEQLLLNILPEPIAKRLKKGEETIADSFSEVTILFADIVNFTPMSVNLPPRELVGLLNEIFSEFDRLSELRGLEKIKTIGDAYMVGAGLPVPRDDHAAVIADMALDMLVVIEDFNRSHGSELCMRMGINSGSVVAGVIGTKKFIYDIWGDAVNTAARMESQGLKDRIQVTEATYNYLKDQYNFEDRGLIEVKGKGKMHTYILQGHK</sequence>
<dbReference type="FunFam" id="3.30.70.1230:FF:000033">
    <property type="entry name" value="Adenylate cyclase"/>
    <property type="match status" value="1"/>
</dbReference>
<dbReference type="GO" id="GO:0035556">
    <property type="term" value="P:intracellular signal transduction"/>
    <property type="evidence" value="ECO:0007669"/>
    <property type="project" value="InterPro"/>
</dbReference>
<dbReference type="Pfam" id="PF00672">
    <property type="entry name" value="HAMP"/>
    <property type="match status" value="1"/>
</dbReference>
<evidence type="ECO:0000256" key="20">
    <source>
        <dbReference type="SAM" id="Phobius"/>
    </source>
</evidence>
<dbReference type="EC" id="4.6.1.1" evidence="3"/>
<proteinExistence type="inferred from homology"/>
<keyword evidence="14 18" id="KW-0456">Lyase</keyword>
<protein>
    <recommendedName>
        <fullName evidence="4">Adenylate cyclase</fullName>
        <ecNumber evidence="3">4.6.1.1</ecNumber>
    </recommendedName>
    <alternativeName>
        <fullName evidence="15">ATP pyrophosphate-lyase</fullName>
    </alternativeName>
    <alternativeName>
        <fullName evidence="16">Adenylyl cyclase</fullName>
    </alternativeName>
</protein>
<evidence type="ECO:0000256" key="19">
    <source>
        <dbReference type="SAM" id="Coils"/>
    </source>
</evidence>
<dbReference type="EMBL" id="RQXV01000004">
    <property type="protein sequence ID" value="RRC99589.1"/>
    <property type="molecule type" value="Genomic_DNA"/>
</dbReference>
<reference evidence="23 24" key="1">
    <citation type="submission" date="2018-11" db="EMBL/GenBank/DDBJ databases">
        <title>The draft genome sequence of Amphritea balenae JAMM 1525T.</title>
        <authorList>
            <person name="Fang Z."/>
            <person name="Zhang Y."/>
            <person name="Han X."/>
        </authorList>
    </citation>
    <scope>NUCLEOTIDE SEQUENCE [LARGE SCALE GENOMIC DNA]</scope>
    <source>
        <strain evidence="23 24">JAMM 1525</strain>
    </source>
</reference>
<keyword evidence="10" id="KW-0460">Magnesium</keyword>
<evidence type="ECO:0000256" key="13">
    <source>
        <dbReference type="ARBA" id="ARBA00023136"/>
    </source>
</evidence>
<evidence type="ECO:0000256" key="1">
    <source>
        <dbReference type="ARBA" id="ARBA00001593"/>
    </source>
</evidence>
<evidence type="ECO:0000256" key="8">
    <source>
        <dbReference type="ARBA" id="ARBA00022741"/>
    </source>
</evidence>
<name>A0A3P1SRA2_9GAMM</name>
<dbReference type="Gene3D" id="3.30.450.20">
    <property type="entry name" value="PAS domain"/>
    <property type="match status" value="1"/>
</dbReference>
<dbReference type="SMART" id="SM00304">
    <property type="entry name" value="HAMP"/>
    <property type="match status" value="1"/>
</dbReference>
<dbReference type="InterPro" id="IPR050401">
    <property type="entry name" value="Cyclic_nucleotide_synthase"/>
</dbReference>
<dbReference type="PROSITE" id="PS50885">
    <property type="entry name" value="HAMP"/>
    <property type="match status" value="1"/>
</dbReference>
<evidence type="ECO:0000256" key="4">
    <source>
        <dbReference type="ARBA" id="ARBA00021420"/>
    </source>
</evidence>
<keyword evidence="9" id="KW-0067">ATP-binding</keyword>